<accession>A0ABV3VDI2</accession>
<name>A0ABV3VDI2_9MYCO</name>
<evidence type="ECO:0000259" key="1">
    <source>
        <dbReference type="Pfam" id="PF18862"/>
    </source>
</evidence>
<sequence>MTDSRFPSGAASCLGQFWRPGETTDRRTGVVRVAESRVELEVSPGLTPTWVSRQLADGRVATSRAPDPNDMVVLGSISARPSLVSLWDLSTRQRQSIGIPVPGTDQPESHKMVGHWCLVGAHLPDSKTTFLGVRLDIGNLTEWAWLPGIDFEYVLGSDRLTWSYDTTVDDDDARLPSNEGYMTLGPELSMTFPDIHGTKLTTFASLEAELVQGWTLSECFGRFVTPLSTLMTLLSGESCRARSLSVWTEQDGWIDIHGRGIEPESPAKCGELLLHREQAGLDFFSNWLSIHRQVSPVPQILAATVRKELPTIEAEALSLVTAMEALHRILDPAAKRFSNAEVDAAVRSLATSEVPATIRKSFIDALGLWWPEYSYPMRVKALAEPVSAAVPKCVGHLNRWKAAVVEQRVSLAHGLGTNGLTADLALQMVALNRSIRWMLLIRLLLLAKVPADVLRVATDQSEDFQRDHRLCREQWPRIFAN</sequence>
<feature type="domain" description="ApeA N-terminal" evidence="1">
    <location>
        <begin position="13"/>
        <end position="251"/>
    </location>
</feature>
<dbReference type="RefSeq" id="WP_368572775.1">
    <property type="nucleotide sequence ID" value="NZ_JBDLOU010000013.1"/>
</dbReference>
<dbReference type="Proteomes" id="UP001558474">
    <property type="component" value="Unassembled WGS sequence"/>
</dbReference>
<dbReference type="Pfam" id="PF18862">
    <property type="entry name" value="ApeA_NTD1"/>
    <property type="match status" value="1"/>
</dbReference>
<dbReference type="EMBL" id="JBDLOU010000013">
    <property type="protein sequence ID" value="MEX3738275.1"/>
    <property type="molecule type" value="Genomic_DNA"/>
</dbReference>
<reference evidence="2 3" key="1">
    <citation type="submission" date="2024-04" db="EMBL/GenBank/DDBJ databases">
        <title>Genomic Markers of Mycobacteria.</title>
        <authorList>
            <person name="Soliman M.S."/>
            <person name="Elkholy A."/>
            <person name="Soliman N.S."/>
            <person name="Abbas A."/>
            <person name="Khayrat S."/>
            <person name="Shawky S."/>
        </authorList>
    </citation>
    <scope>NUCLEOTIDE SEQUENCE [LARGE SCALE GENOMIC DNA]</scope>
    <source>
        <strain evidence="2 3">Egy-CU-AM5</strain>
    </source>
</reference>
<proteinExistence type="predicted"/>
<comment type="caution">
    <text evidence="2">The sequence shown here is derived from an EMBL/GenBank/DDBJ whole genome shotgun (WGS) entry which is preliminary data.</text>
</comment>
<gene>
    <name evidence="2" type="ORF">ABFW12_08500</name>
</gene>
<evidence type="ECO:0000313" key="3">
    <source>
        <dbReference type="Proteomes" id="UP001558474"/>
    </source>
</evidence>
<organism evidence="2 3">
    <name type="scientific">Mycolicibacterium porcinum</name>
    <dbReference type="NCBI Taxonomy" id="39693"/>
    <lineage>
        <taxon>Bacteria</taxon>
        <taxon>Bacillati</taxon>
        <taxon>Actinomycetota</taxon>
        <taxon>Actinomycetes</taxon>
        <taxon>Mycobacteriales</taxon>
        <taxon>Mycobacteriaceae</taxon>
        <taxon>Mycolicibacterium</taxon>
    </lineage>
</organism>
<evidence type="ECO:0000313" key="2">
    <source>
        <dbReference type="EMBL" id="MEX3738275.1"/>
    </source>
</evidence>
<protein>
    <submittedName>
        <fullName evidence="2">HEPN domain-containing protein</fullName>
    </submittedName>
</protein>
<dbReference type="InterPro" id="IPR041223">
    <property type="entry name" value="ApeA_NTD"/>
</dbReference>
<keyword evidence="3" id="KW-1185">Reference proteome</keyword>